<gene>
    <name evidence="6" type="ordered locus">Metho_1261</name>
</gene>
<dbReference type="PANTHER" id="PTHR11353">
    <property type="entry name" value="CHAPERONIN"/>
    <property type="match status" value="1"/>
</dbReference>
<dbReference type="InterPro" id="IPR027413">
    <property type="entry name" value="GROEL-like_equatorial_sf"/>
</dbReference>
<keyword evidence="3 5" id="KW-0067">ATP-binding</keyword>
<dbReference type="SUPFAM" id="SSF48592">
    <property type="entry name" value="GroEL equatorial domain-like"/>
    <property type="match status" value="1"/>
</dbReference>
<name>L0KZS0_METHD</name>
<dbReference type="Gene3D" id="3.30.260.10">
    <property type="entry name" value="TCP-1-like chaperonin intermediate domain"/>
    <property type="match status" value="1"/>
</dbReference>
<keyword evidence="4 5" id="KW-0143">Chaperone</keyword>
<dbReference type="Pfam" id="PF00118">
    <property type="entry name" value="Cpn60_TCP1"/>
    <property type="match status" value="1"/>
</dbReference>
<dbReference type="Gene3D" id="1.10.560.10">
    <property type="entry name" value="GroEL-like equatorial domain"/>
    <property type="match status" value="1"/>
</dbReference>
<dbReference type="InterPro" id="IPR027410">
    <property type="entry name" value="TCP-1-like_intermed_sf"/>
</dbReference>
<dbReference type="Gene3D" id="3.50.7.10">
    <property type="entry name" value="GroEL"/>
    <property type="match status" value="1"/>
</dbReference>
<evidence type="ECO:0000256" key="3">
    <source>
        <dbReference type="ARBA" id="ARBA00022840"/>
    </source>
</evidence>
<evidence type="ECO:0000256" key="4">
    <source>
        <dbReference type="ARBA" id="ARBA00023186"/>
    </source>
</evidence>
<dbReference type="GO" id="GO:0140662">
    <property type="term" value="F:ATP-dependent protein folding chaperone"/>
    <property type="evidence" value="ECO:0007669"/>
    <property type="project" value="InterPro"/>
</dbReference>
<dbReference type="HOGENOM" id="CLU_008891_7_3_2"/>
<dbReference type="KEGG" id="mhz:Metho_1261"/>
<reference evidence="7" key="1">
    <citation type="submission" date="2012-02" db="EMBL/GenBank/DDBJ databases">
        <title>Complete sequence of chromosome of Methanomethylovorans hollandica DSM 15978.</title>
        <authorList>
            <person name="Lucas S."/>
            <person name="Copeland A."/>
            <person name="Lapidus A."/>
            <person name="Glavina del Rio T."/>
            <person name="Dalin E."/>
            <person name="Tice H."/>
            <person name="Bruce D."/>
            <person name="Goodwin L."/>
            <person name="Pitluck S."/>
            <person name="Peters L."/>
            <person name="Mikhailova N."/>
            <person name="Held B."/>
            <person name="Kyrpides N."/>
            <person name="Mavromatis K."/>
            <person name="Ivanova N."/>
            <person name="Brettin T."/>
            <person name="Detter J.C."/>
            <person name="Han C."/>
            <person name="Larimer F."/>
            <person name="Land M."/>
            <person name="Hauser L."/>
            <person name="Markowitz V."/>
            <person name="Cheng J.-F."/>
            <person name="Hugenholtz P."/>
            <person name="Woyke T."/>
            <person name="Wu D."/>
            <person name="Spring S."/>
            <person name="Schroeder M."/>
            <person name="Brambilla E."/>
            <person name="Klenk H.-P."/>
            <person name="Eisen J.A."/>
        </authorList>
    </citation>
    <scope>NUCLEOTIDE SEQUENCE [LARGE SCALE GENOMIC DNA]</scope>
    <source>
        <strain evidence="7">DSM 15978 / NBRC 107637 / DMS1</strain>
    </source>
</reference>
<proteinExistence type="inferred from homology"/>
<evidence type="ECO:0000256" key="2">
    <source>
        <dbReference type="ARBA" id="ARBA00022741"/>
    </source>
</evidence>
<comment type="similarity">
    <text evidence="1 5">Belongs to the TCP-1 chaperonin family.</text>
</comment>
<keyword evidence="7" id="KW-1185">Reference proteome</keyword>
<evidence type="ECO:0000256" key="5">
    <source>
        <dbReference type="RuleBase" id="RU004187"/>
    </source>
</evidence>
<dbReference type="InterPro" id="IPR027409">
    <property type="entry name" value="GroEL-like_apical_dom_sf"/>
</dbReference>
<dbReference type="GO" id="GO:0005524">
    <property type="term" value="F:ATP binding"/>
    <property type="evidence" value="ECO:0007669"/>
    <property type="project" value="UniProtKB-KW"/>
</dbReference>
<dbReference type="GeneID" id="14407070"/>
<dbReference type="SUPFAM" id="SSF52029">
    <property type="entry name" value="GroEL apical domain-like"/>
    <property type="match status" value="1"/>
</dbReference>
<sequence>MNTTTASTYGSELDNMATLRESVRRRVGIVGEVKEQELIDHLESTSIDIKELLCSSFGPSGLNKVIINYVGDIYLTSDGKTIIEEVDVLHPFVTSLKSIAKAMDKATGDGTKTAMILATSMIIKAVKLMREGIHPTSIVKGYQMALNKAYEILEYESFPVISPEDTLSVVLNAALSKGLEYTKAKEIGDAVLEIITNLERTKIEERLDLEENVKILKKVGGPSFLKLTGVILDEKPAREDMPYHLTNAQVLVLNYETKFKSSILNAQHNIRMDTWETSHLFEEELKMHVREFANKIISTGANAVFSEGDVDPSVEEMLARKNILLFKKLKMKDLEKIARSTGSSVVSIKDEIMPHDLGMADEVRVEKKNGEYFAFVSVKNQPISTIVIWEPFIYGLEKVEEAIDDALNNAAFMIKDRMVVKGAGWIEFQIAQMLKQYASTISGKEQLAVIAYAQAIEEIPKILAENMGLNVIDTMVMMENYYNIGVDAKVDCLSKMTRKSSPVYDSAAVKKLAVISATDATISVLRIDKIIPRK</sequence>
<dbReference type="RefSeq" id="WP_015324655.1">
    <property type="nucleotide sequence ID" value="NC_019977.1"/>
</dbReference>
<accession>L0KZS0</accession>
<protein>
    <submittedName>
        <fullName evidence="6">Chaperonin GroEL</fullName>
    </submittedName>
</protein>
<evidence type="ECO:0000256" key="1">
    <source>
        <dbReference type="ARBA" id="ARBA00008020"/>
    </source>
</evidence>
<dbReference type="AlphaFoldDB" id="L0KZS0"/>
<organism evidence="6 7">
    <name type="scientific">Methanomethylovorans hollandica (strain DSM 15978 / NBRC 107637 / DMS1)</name>
    <dbReference type="NCBI Taxonomy" id="867904"/>
    <lineage>
        <taxon>Archaea</taxon>
        <taxon>Methanobacteriati</taxon>
        <taxon>Methanobacteriota</taxon>
        <taxon>Stenosarchaea group</taxon>
        <taxon>Methanomicrobia</taxon>
        <taxon>Methanosarcinales</taxon>
        <taxon>Methanosarcinaceae</taxon>
        <taxon>Methanomethylovorans</taxon>
    </lineage>
</organism>
<dbReference type="PRINTS" id="PR00304">
    <property type="entry name" value="TCOMPLEXTCP1"/>
</dbReference>
<dbReference type="EMBL" id="CP003362">
    <property type="protein sequence ID" value="AGB49489.1"/>
    <property type="molecule type" value="Genomic_DNA"/>
</dbReference>
<evidence type="ECO:0000313" key="6">
    <source>
        <dbReference type="EMBL" id="AGB49489.1"/>
    </source>
</evidence>
<dbReference type="InterPro" id="IPR002423">
    <property type="entry name" value="Cpn60/GroEL/TCP-1"/>
</dbReference>
<dbReference type="Proteomes" id="UP000010866">
    <property type="component" value="Chromosome"/>
</dbReference>
<keyword evidence="2 5" id="KW-0547">Nucleotide-binding</keyword>
<dbReference type="STRING" id="867904.Metho_1261"/>
<dbReference type="InterPro" id="IPR017998">
    <property type="entry name" value="Chaperone_TCP-1"/>
</dbReference>
<evidence type="ECO:0000313" key="7">
    <source>
        <dbReference type="Proteomes" id="UP000010866"/>
    </source>
</evidence>